<proteinExistence type="predicted"/>
<comment type="caution">
    <text evidence="3">The sequence shown here is derived from an EMBL/GenBank/DDBJ whole genome shotgun (WGS) entry which is preliminary data.</text>
</comment>
<dbReference type="GO" id="GO:0005737">
    <property type="term" value="C:cytoplasm"/>
    <property type="evidence" value="ECO:0007669"/>
    <property type="project" value="TreeGrafter"/>
</dbReference>
<dbReference type="Proteomes" id="UP000460221">
    <property type="component" value="Unassembled WGS sequence"/>
</dbReference>
<feature type="region of interest" description="Disordered" evidence="1">
    <location>
        <begin position="325"/>
        <end position="356"/>
    </location>
</feature>
<name>A0A7K1FKE9_9ACTN</name>
<feature type="domain" description="NAD-dependent epimerase/dehydratase" evidence="2">
    <location>
        <begin position="3"/>
        <end position="229"/>
    </location>
</feature>
<dbReference type="GO" id="GO:0004029">
    <property type="term" value="F:aldehyde dehydrogenase (NAD+) activity"/>
    <property type="evidence" value="ECO:0007669"/>
    <property type="project" value="TreeGrafter"/>
</dbReference>
<gene>
    <name evidence="3" type="ORF">GIS00_11755</name>
</gene>
<dbReference type="AlphaFoldDB" id="A0A7K1FKE9"/>
<evidence type="ECO:0000259" key="2">
    <source>
        <dbReference type="Pfam" id="PF01370"/>
    </source>
</evidence>
<dbReference type="Gene3D" id="3.40.50.720">
    <property type="entry name" value="NAD(P)-binding Rossmann-like Domain"/>
    <property type="match status" value="1"/>
</dbReference>
<evidence type="ECO:0000256" key="1">
    <source>
        <dbReference type="SAM" id="MobiDB-lite"/>
    </source>
</evidence>
<accession>A0A7K1FKE9</accession>
<dbReference type="EMBL" id="WLYK01000003">
    <property type="protein sequence ID" value="MTD14617.1"/>
    <property type="molecule type" value="Genomic_DNA"/>
</dbReference>
<sequence>MRVLVTGASGNIGSAVLADLARHPDIRVTAVARRLPDRVPPFDSADWVPLDLTATGAVDELTARLQGVSAIVNLVWGFQPMSDEKRLADVGVGSLRTVLAAAQRAGVGHVVQFSSVGAYAPPSVPGAAVDENWPTTGVPSSEYSRHKVAAEELMDEHDGRGDGPLLTRIRPGLVMQRSAASALLRYGAPAWFPRWALDLLFVLPLAPGLQVPVVYARDVAAAVSQVVLRGAGGAFNLAAPTPLTDELLASALHAARIPVPLPALRALVDVSYRLRLQRVEPGWLDLAYGAPLLDTSRAAQELDWAPTRDADQILRELISGLRDGASGPSPVLRPRTVAGELRDRQRSGAITRRRES</sequence>
<dbReference type="InterPro" id="IPR051783">
    <property type="entry name" value="NAD(P)-dependent_oxidoreduct"/>
</dbReference>
<dbReference type="PANTHER" id="PTHR48079">
    <property type="entry name" value="PROTEIN YEEZ"/>
    <property type="match status" value="1"/>
</dbReference>
<evidence type="ECO:0000313" key="4">
    <source>
        <dbReference type="Proteomes" id="UP000460221"/>
    </source>
</evidence>
<keyword evidence="4" id="KW-1185">Reference proteome</keyword>
<dbReference type="InterPro" id="IPR036291">
    <property type="entry name" value="NAD(P)-bd_dom_sf"/>
</dbReference>
<dbReference type="InterPro" id="IPR001509">
    <property type="entry name" value="Epimerase_deHydtase"/>
</dbReference>
<reference evidence="3 4" key="1">
    <citation type="submission" date="2019-11" db="EMBL/GenBank/DDBJ databases">
        <authorList>
            <person name="Jiang L.-Q."/>
        </authorList>
    </citation>
    <scope>NUCLEOTIDE SEQUENCE [LARGE SCALE GENOMIC DNA]</scope>
    <source>
        <strain evidence="3 4">YIM 132087</strain>
    </source>
</reference>
<feature type="compositionally biased region" description="Basic and acidic residues" evidence="1">
    <location>
        <begin position="340"/>
        <end position="356"/>
    </location>
</feature>
<dbReference type="PANTHER" id="PTHR48079:SF6">
    <property type="entry name" value="NAD(P)-BINDING DOMAIN-CONTAINING PROTEIN-RELATED"/>
    <property type="match status" value="1"/>
</dbReference>
<organism evidence="3 4">
    <name type="scientific">Nakamurella alba</name>
    <dbReference type="NCBI Taxonomy" id="2665158"/>
    <lineage>
        <taxon>Bacteria</taxon>
        <taxon>Bacillati</taxon>
        <taxon>Actinomycetota</taxon>
        <taxon>Actinomycetes</taxon>
        <taxon>Nakamurellales</taxon>
        <taxon>Nakamurellaceae</taxon>
        <taxon>Nakamurella</taxon>
    </lineage>
</organism>
<evidence type="ECO:0000313" key="3">
    <source>
        <dbReference type="EMBL" id="MTD14617.1"/>
    </source>
</evidence>
<dbReference type="Pfam" id="PF01370">
    <property type="entry name" value="Epimerase"/>
    <property type="match status" value="1"/>
</dbReference>
<protein>
    <submittedName>
        <fullName evidence="3">NAD-dependent epimerase/dehydratase family protein</fullName>
    </submittedName>
</protein>
<dbReference type="SUPFAM" id="SSF51735">
    <property type="entry name" value="NAD(P)-binding Rossmann-fold domains"/>
    <property type="match status" value="1"/>
</dbReference>